<name>A0A0D8JB91_9BACT</name>
<reference evidence="1 2" key="1">
    <citation type="submission" date="2014-09" db="EMBL/GenBank/DDBJ databases">
        <title>Draft Genome Sequence of Draconibacterium sp. JN14CK-3.</title>
        <authorList>
            <person name="Dong C."/>
            <person name="Lai Q."/>
            <person name="Shao Z."/>
        </authorList>
    </citation>
    <scope>NUCLEOTIDE SEQUENCE [LARGE SCALE GENOMIC DNA]</scope>
    <source>
        <strain evidence="1 2">JN14CK-3</strain>
    </source>
</reference>
<gene>
    <name evidence="1" type="ORF">LH29_11895</name>
</gene>
<protein>
    <submittedName>
        <fullName evidence="1">Uncharacterized protein</fullName>
    </submittedName>
</protein>
<keyword evidence="2" id="KW-1185">Reference proteome</keyword>
<dbReference type="AlphaFoldDB" id="A0A0D8JB91"/>
<sequence length="61" mass="6967">MQSNLLREILNALPFCLSTFSLTKGKKLFNQDIRKFVASYRSYHQQAPLLRGAPDRVKGKA</sequence>
<proteinExistence type="predicted"/>
<dbReference type="STRING" id="1544798.LH29_11895"/>
<organism evidence="1 2">
    <name type="scientific">Draconibacterium sediminis</name>
    <dbReference type="NCBI Taxonomy" id="1544798"/>
    <lineage>
        <taxon>Bacteria</taxon>
        <taxon>Pseudomonadati</taxon>
        <taxon>Bacteroidota</taxon>
        <taxon>Bacteroidia</taxon>
        <taxon>Marinilabiliales</taxon>
        <taxon>Prolixibacteraceae</taxon>
        <taxon>Draconibacterium</taxon>
    </lineage>
</organism>
<comment type="caution">
    <text evidence="1">The sequence shown here is derived from an EMBL/GenBank/DDBJ whole genome shotgun (WGS) entry which is preliminary data.</text>
</comment>
<dbReference type="EMBL" id="JRHC01000002">
    <property type="protein sequence ID" value="KJF43776.1"/>
    <property type="molecule type" value="Genomic_DNA"/>
</dbReference>
<evidence type="ECO:0000313" key="2">
    <source>
        <dbReference type="Proteomes" id="UP000032544"/>
    </source>
</evidence>
<dbReference type="Proteomes" id="UP000032544">
    <property type="component" value="Unassembled WGS sequence"/>
</dbReference>
<evidence type="ECO:0000313" key="1">
    <source>
        <dbReference type="EMBL" id="KJF43776.1"/>
    </source>
</evidence>
<accession>A0A0D8JB91</accession>